<evidence type="ECO:0000313" key="2">
    <source>
        <dbReference type="Proteomes" id="UP000830768"/>
    </source>
</evidence>
<evidence type="ECO:0000313" key="1">
    <source>
        <dbReference type="EMBL" id="UPK98328.1"/>
    </source>
</evidence>
<sequence>MTQPQRLLSHFANRDGSASQKSGWVELWDSDESDLWDRGTPSAALIDWIESRPAQLNQSTNRRRLRALVPVCSPQAHLRAAQLMRVSQGCGRGYDVVMLALHGFDVIGLELSPKGAEVARAYAESELSDPHEYNYGDPDAVLVDGPGSVTILSGDFFDSSWAVAKFDLIYDYTFLCALHPDMRKDWAGRMTELLDPAGVLVCLEFPLFKNPDEPGPPWPLQGVYWNLLAEGGHGKLIDGHQMAYQSTNGLLERVDHFKPARSYPNGKGTDMVSIWCWKQADARVEEIP</sequence>
<organism evidence="1 2">
    <name type="scientific">Fusarium solani subsp. cucurbitae</name>
    <name type="common">Neocosmosporum cucurbitae</name>
    <dbReference type="NCBI Taxonomy" id="2747967"/>
    <lineage>
        <taxon>Eukaryota</taxon>
        <taxon>Fungi</taxon>
        <taxon>Dikarya</taxon>
        <taxon>Ascomycota</taxon>
        <taxon>Pezizomycotina</taxon>
        <taxon>Sordariomycetes</taxon>
        <taxon>Hypocreomycetidae</taxon>
        <taxon>Hypocreales</taxon>
        <taxon>Nectriaceae</taxon>
        <taxon>Fusarium</taxon>
        <taxon>Fusarium solani species complex</taxon>
    </lineage>
</organism>
<accession>A0ACD3ZE08</accession>
<reference evidence="1" key="1">
    <citation type="submission" date="2021-11" db="EMBL/GenBank/DDBJ databases">
        <title>Fusarium solani-melongenae Genome sequencing and assembly.</title>
        <authorList>
            <person name="Xie S."/>
            <person name="Huang L."/>
            <person name="Zhang X."/>
        </authorList>
    </citation>
    <scope>NUCLEOTIDE SEQUENCE</scope>
    <source>
        <strain evidence="1">CRI 24-3</strain>
    </source>
</reference>
<name>A0ACD3ZE08_FUSSC</name>
<dbReference type="Proteomes" id="UP000830768">
    <property type="component" value="Chromosome 8"/>
</dbReference>
<proteinExistence type="predicted"/>
<dbReference type="EMBL" id="CP090036">
    <property type="protein sequence ID" value="UPK98328.1"/>
    <property type="molecule type" value="Genomic_DNA"/>
</dbReference>
<keyword evidence="2" id="KW-1185">Reference proteome</keyword>
<gene>
    <name evidence="1" type="ORF">LCI18_009263</name>
</gene>
<protein>
    <submittedName>
        <fullName evidence="1">Uncharacterized protein</fullName>
    </submittedName>
</protein>